<accession>A0A5M6DD09</accession>
<sequence length="159" mass="17932">MQNRIGKCVIADDVRAPRQQIARWMEDLGFTCFTAADGVEAYELIAVNHPDLVISDIDMPDCTGFDLLRLIRNSEDAMICKTPVLVISSLQDHEVERFVREHRADSFLAKPLTKSTFLDAVFRTLRRSPAWGSFDVGDDSSPRISPTLRELVRRAGQNP</sequence>
<dbReference type="InterPro" id="IPR011006">
    <property type="entry name" value="CheY-like_superfamily"/>
</dbReference>
<feature type="domain" description="Response regulatory" evidence="3">
    <location>
        <begin position="7"/>
        <end position="125"/>
    </location>
</feature>
<dbReference type="Gene3D" id="3.40.50.2300">
    <property type="match status" value="1"/>
</dbReference>
<evidence type="ECO:0000313" key="4">
    <source>
        <dbReference type="EMBL" id="KAA5545451.1"/>
    </source>
</evidence>
<dbReference type="PROSITE" id="PS50110">
    <property type="entry name" value="RESPONSE_REGULATORY"/>
    <property type="match status" value="1"/>
</dbReference>
<organism evidence="4 5">
    <name type="scientific">Roseiconus nitratireducens</name>
    <dbReference type="NCBI Taxonomy" id="2605748"/>
    <lineage>
        <taxon>Bacteria</taxon>
        <taxon>Pseudomonadati</taxon>
        <taxon>Planctomycetota</taxon>
        <taxon>Planctomycetia</taxon>
        <taxon>Pirellulales</taxon>
        <taxon>Pirellulaceae</taxon>
        <taxon>Roseiconus</taxon>
    </lineage>
</organism>
<dbReference type="CDD" id="cd00156">
    <property type="entry name" value="REC"/>
    <property type="match status" value="1"/>
</dbReference>
<dbReference type="EMBL" id="VWOX01000003">
    <property type="protein sequence ID" value="KAA5545451.1"/>
    <property type="molecule type" value="Genomic_DNA"/>
</dbReference>
<comment type="caution">
    <text evidence="4">The sequence shown here is derived from an EMBL/GenBank/DDBJ whole genome shotgun (WGS) entry which is preliminary data.</text>
</comment>
<dbReference type="InterPro" id="IPR050595">
    <property type="entry name" value="Bact_response_regulator"/>
</dbReference>
<evidence type="ECO:0000256" key="2">
    <source>
        <dbReference type="PROSITE-ProRule" id="PRU00169"/>
    </source>
</evidence>
<evidence type="ECO:0000256" key="1">
    <source>
        <dbReference type="ARBA" id="ARBA00022553"/>
    </source>
</evidence>
<dbReference type="InterPro" id="IPR001789">
    <property type="entry name" value="Sig_transdc_resp-reg_receiver"/>
</dbReference>
<dbReference type="Pfam" id="PF00072">
    <property type="entry name" value="Response_reg"/>
    <property type="match status" value="1"/>
</dbReference>
<evidence type="ECO:0000313" key="5">
    <source>
        <dbReference type="Proteomes" id="UP000324479"/>
    </source>
</evidence>
<dbReference type="GO" id="GO:0000160">
    <property type="term" value="P:phosphorelay signal transduction system"/>
    <property type="evidence" value="ECO:0007669"/>
    <property type="project" value="InterPro"/>
</dbReference>
<keyword evidence="5" id="KW-1185">Reference proteome</keyword>
<keyword evidence="1 2" id="KW-0597">Phosphoprotein</keyword>
<dbReference type="PANTHER" id="PTHR44591:SF23">
    <property type="entry name" value="CHEY SUBFAMILY"/>
    <property type="match status" value="1"/>
</dbReference>
<dbReference type="AlphaFoldDB" id="A0A5M6DD09"/>
<proteinExistence type="predicted"/>
<dbReference type="Proteomes" id="UP000324479">
    <property type="component" value="Unassembled WGS sequence"/>
</dbReference>
<dbReference type="SMART" id="SM00448">
    <property type="entry name" value="REC"/>
    <property type="match status" value="1"/>
</dbReference>
<reference evidence="4 5" key="1">
    <citation type="submission" date="2019-08" db="EMBL/GenBank/DDBJ databases">
        <authorList>
            <person name="Dhanesh K."/>
            <person name="Kumar G."/>
            <person name="Sasikala C."/>
            <person name="Venkata Ramana C."/>
        </authorList>
    </citation>
    <scope>NUCLEOTIDE SEQUENCE [LARGE SCALE GENOMIC DNA]</scope>
    <source>
        <strain evidence="4 5">JC645</strain>
    </source>
</reference>
<evidence type="ECO:0000259" key="3">
    <source>
        <dbReference type="PROSITE" id="PS50110"/>
    </source>
</evidence>
<protein>
    <submittedName>
        <fullName evidence="4">Response regulator</fullName>
    </submittedName>
</protein>
<dbReference type="RefSeq" id="WP_150075720.1">
    <property type="nucleotide sequence ID" value="NZ_VWOX01000003.1"/>
</dbReference>
<dbReference type="SUPFAM" id="SSF52172">
    <property type="entry name" value="CheY-like"/>
    <property type="match status" value="1"/>
</dbReference>
<gene>
    <name evidence="4" type="ORF">FYK55_07320</name>
</gene>
<feature type="modified residue" description="4-aspartylphosphate" evidence="2">
    <location>
        <position position="56"/>
    </location>
</feature>
<name>A0A5M6DD09_9BACT</name>
<dbReference type="PANTHER" id="PTHR44591">
    <property type="entry name" value="STRESS RESPONSE REGULATOR PROTEIN 1"/>
    <property type="match status" value="1"/>
</dbReference>